<dbReference type="SUPFAM" id="SSF88713">
    <property type="entry name" value="Glycoside hydrolase/deacetylase"/>
    <property type="match status" value="1"/>
</dbReference>
<dbReference type="Gene3D" id="3.20.20.370">
    <property type="entry name" value="Glycoside hydrolase/deacetylase"/>
    <property type="match status" value="1"/>
</dbReference>
<dbReference type="RefSeq" id="WP_345518425.1">
    <property type="nucleotide sequence ID" value="NZ_BAAAXD010000045.1"/>
</dbReference>
<protein>
    <submittedName>
        <fullName evidence="2">Polysaccharide deacetylase</fullName>
    </submittedName>
</protein>
<organism evidence="2 3">
    <name type="scientific">Streptomyces yanii</name>
    <dbReference type="NCBI Taxonomy" id="78510"/>
    <lineage>
        <taxon>Bacteria</taxon>
        <taxon>Bacillati</taxon>
        <taxon>Actinomycetota</taxon>
        <taxon>Actinomycetes</taxon>
        <taxon>Kitasatosporales</taxon>
        <taxon>Streptomycetaceae</taxon>
        <taxon>Streptomyces</taxon>
    </lineage>
</organism>
<dbReference type="PANTHER" id="PTHR47561:SF1">
    <property type="entry name" value="POLYSACCHARIDE DEACETYLASE FAMILY PROTEIN (AFU_ORTHOLOGUE AFUA_6G05030)"/>
    <property type="match status" value="1"/>
</dbReference>
<gene>
    <name evidence="2" type="ORF">ACFFTL_24475</name>
</gene>
<dbReference type="PROSITE" id="PS51677">
    <property type="entry name" value="NODB"/>
    <property type="match status" value="1"/>
</dbReference>
<dbReference type="InterPro" id="IPR037950">
    <property type="entry name" value="PgdA-like"/>
</dbReference>
<evidence type="ECO:0000313" key="2">
    <source>
        <dbReference type="EMBL" id="MFB9575359.1"/>
    </source>
</evidence>
<name>A0ABV5RBW9_9ACTN</name>
<dbReference type="InterPro" id="IPR002509">
    <property type="entry name" value="NODB_dom"/>
</dbReference>
<sequence>MHLAEPVKELSEPVDFAWPGGADAAVSLTFDVDAEAGWLGEGPSYARRLTTLSEGRYGVVRGVPRILRLLAAHSVRATFFVPGHTAELHPDTVRAILDGGHEVAHHGHLHLRSDHVGAKEQREEIERGLEALDRVGAPVPAGYRSTSWELTPETFDLLVEHGFAYDSSCMGDDRPYWETWQGRSLLELPVHWSLDDWPRYGWNIDTGGNTAAPGELYSSWLTEFASAHAERRHVTYTMHPEVIGRPQRFAELERLVEEMGRRGGTWQAPLAEVAAHVRPLLEAS</sequence>
<feature type="domain" description="NodB homology" evidence="1">
    <location>
        <begin position="48"/>
        <end position="267"/>
    </location>
</feature>
<dbReference type="InterPro" id="IPR011330">
    <property type="entry name" value="Glyco_hydro/deAcase_b/a-brl"/>
</dbReference>
<dbReference type="PANTHER" id="PTHR47561">
    <property type="entry name" value="POLYSACCHARIDE DEACETYLASE FAMILY PROTEIN (AFU_ORTHOLOGUE AFUA_6G05030)"/>
    <property type="match status" value="1"/>
</dbReference>
<evidence type="ECO:0000259" key="1">
    <source>
        <dbReference type="PROSITE" id="PS51677"/>
    </source>
</evidence>
<dbReference type="Proteomes" id="UP001589710">
    <property type="component" value="Unassembled WGS sequence"/>
</dbReference>
<evidence type="ECO:0000313" key="3">
    <source>
        <dbReference type="Proteomes" id="UP001589710"/>
    </source>
</evidence>
<dbReference type="Pfam" id="PF01522">
    <property type="entry name" value="Polysacc_deac_1"/>
    <property type="match status" value="1"/>
</dbReference>
<keyword evidence="3" id="KW-1185">Reference proteome</keyword>
<dbReference type="EMBL" id="JBHMCG010000098">
    <property type="protein sequence ID" value="MFB9575359.1"/>
    <property type="molecule type" value="Genomic_DNA"/>
</dbReference>
<comment type="caution">
    <text evidence="2">The sequence shown here is derived from an EMBL/GenBank/DDBJ whole genome shotgun (WGS) entry which is preliminary data.</text>
</comment>
<reference evidence="2 3" key="1">
    <citation type="submission" date="2024-09" db="EMBL/GenBank/DDBJ databases">
        <authorList>
            <person name="Sun Q."/>
            <person name="Mori K."/>
        </authorList>
    </citation>
    <scope>NUCLEOTIDE SEQUENCE [LARGE SCALE GENOMIC DNA]</scope>
    <source>
        <strain evidence="2 3">JCM 3331</strain>
    </source>
</reference>
<proteinExistence type="predicted"/>
<dbReference type="CDD" id="cd10938">
    <property type="entry name" value="CE4_HpPgdA_like"/>
    <property type="match status" value="1"/>
</dbReference>
<accession>A0ABV5RBW9</accession>